<gene>
    <name evidence="2" type="ORF">L484_002299</name>
</gene>
<name>W9QSJ1_9ROSA</name>
<feature type="compositionally biased region" description="Low complexity" evidence="1">
    <location>
        <begin position="7"/>
        <end position="18"/>
    </location>
</feature>
<dbReference type="AlphaFoldDB" id="W9QSJ1"/>
<reference evidence="3" key="1">
    <citation type="submission" date="2013-01" db="EMBL/GenBank/DDBJ databases">
        <title>Draft Genome Sequence of a Mulberry Tree, Morus notabilis C.K. Schneid.</title>
        <authorList>
            <person name="He N."/>
            <person name="Zhao S."/>
        </authorList>
    </citation>
    <scope>NUCLEOTIDE SEQUENCE</scope>
</reference>
<proteinExistence type="predicted"/>
<organism evidence="2 3">
    <name type="scientific">Morus notabilis</name>
    <dbReference type="NCBI Taxonomy" id="981085"/>
    <lineage>
        <taxon>Eukaryota</taxon>
        <taxon>Viridiplantae</taxon>
        <taxon>Streptophyta</taxon>
        <taxon>Embryophyta</taxon>
        <taxon>Tracheophyta</taxon>
        <taxon>Spermatophyta</taxon>
        <taxon>Magnoliopsida</taxon>
        <taxon>eudicotyledons</taxon>
        <taxon>Gunneridae</taxon>
        <taxon>Pentapetalae</taxon>
        <taxon>rosids</taxon>
        <taxon>fabids</taxon>
        <taxon>Rosales</taxon>
        <taxon>Moraceae</taxon>
        <taxon>Moreae</taxon>
        <taxon>Morus</taxon>
    </lineage>
</organism>
<sequence>MKLPALKSSPKTTRTSPTNPLIVPPTRQCPPIAEKPRGSSTPHHAMILPGHDSFWCTHTLRPLR</sequence>
<feature type="region of interest" description="Disordered" evidence="1">
    <location>
        <begin position="1"/>
        <end position="48"/>
    </location>
</feature>
<keyword evidence="3" id="KW-1185">Reference proteome</keyword>
<protein>
    <submittedName>
        <fullName evidence="2">Uncharacterized protein</fullName>
    </submittedName>
</protein>
<evidence type="ECO:0000313" key="2">
    <source>
        <dbReference type="EMBL" id="EXB52814.1"/>
    </source>
</evidence>
<evidence type="ECO:0000313" key="3">
    <source>
        <dbReference type="Proteomes" id="UP000030645"/>
    </source>
</evidence>
<accession>W9QSJ1</accession>
<dbReference type="Proteomes" id="UP000030645">
    <property type="component" value="Unassembled WGS sequence"/>
</dbReference>
<evidence type="ECO:0000256" key="1">
    <source>
        <dbReference type="SAM" id="MobiDB-lite"/>
    </source>
</evidence>
<dbReference type="EMBL" id="KE344073">
    <property type="protein sequence ID" value="EXB52814.1"/>
    <property type="molecule type" value="Genomic_DNA"/>
</dbReference>